<feature type="region of interest" description="Disordered" evidence="1">
    <location>
        <begin position="717"/>
        <end position="738"/>
    </location>
</feature>
<evidence type="ECO:0000313" key="4">
    <source>
        <dbReference type="Proteomes" id="UP000654075"/>
    </source>
</evidence>
<feature type="domain" description="Guanylate-binding protein N-terminal" evidence="2">
    <location>
        <begin position="9"/>
        <end position="82"/>
    </location>
</feature>
<gene>
    <name evidence="3" type="ORF">PGLA1383_LOCUS23740</name>
</gene>
<name>A0A813EZ37_POLGL</name>
<sequence>MGLRAPYAGGFGVGHGQQTHTRGINICAEQLPDGKGTIIWMDTEGLFSSEDARSSYGPKIFSLALLFSSTVLLNNVKVLNDQFFAFFAEQQQVARVLRQGLQAEGLPEGTLLPGNLSVVWVLQQPISYDATSATSRSQLEAFLGLPGDETRERVQRGFRHLIQEVPAAANDFRLWSKLDQLEDEQLLLEYVDAASMLRSLVLRELASARPMQAASVATQLRMYVELVQNEHFSGALAKEAFEESEIARLCGGFANAAEELAGEMPSTSFPEAFVTSQEDLDSKKKDVVENFHLGAAWIHRLQLCVQERISDLERRNSELVLVKFQTVAREIAEEGGCFFLGRLATVLREDMVTYGKAFSTSAQARAVDFGSALQRTRLVECVRLRDLLFPFVPWLAWPVASFYLRGGAISGLVSMALHGVVLAGIYVLLQLFNQLPPYLNVDYPVLRNHPVLLGVVMRAPPLVPWASMARAFGLLGAARSSWQFLRCCGQLARSAGQGHTVGQLMNLELKLNAVLKRSEALVKQKLIAEALEASEQLDRGDARATARALVRGLVLVTGVGEDDFVLGHVFEARHRKRAREVMAVFELPPKGPQGSKRCNNCRDGPDLATLAVQAEWDALLPRMIEVLEHLVTGRSRRKDSGESDTSMDESSVDLASMISAMSPSPEPKKRGAHSPSPSPSPVTASSCADESSAKPRRRSGPRACLFSDASVEESIIEGSAEDNEDLNTTFSEGGTDEVSDDDVLQEEQTGANWLRWLAVTLSTLAGFGISAALLQAGNDA</sequence>
<evidence type="ECO:0000313" key="3">
    <source>
        <dbReference type="EMBL" id="CAE8605632.1"/>
    </source>
</evidence>
<organism evidence="3 4">
    <name type="scientific">Polarella glacialis</name>
    <name type="common">Dinoflagellate</name>
    <dbReference type="NCBI Taxonomy" id="89957"/>
    <lineage>
        <taxon>Eukaryota</taxon>
        <taxon>Sar</taxon>
        <taxon>Alveolata</taxon>
        <taxon>Dinophyceae</taxon>
        <taxon>Suessiales</taxon>
        <taxon>Suessiaceae</taxon>
        <taxon>Polarella</taxon>
    </lineage>
</organism>
<dbReference type="OrthoDB" id="2135133at2759"/>
<protein>
    <recommendedName>
        <fullName evidence="2">Guanylate-binding protein N-terminal domain-containing protein</fullName>
    </recommendedName>
</protein>
<proteinExistence type="predicted"/>
<evidence type="ECO:0000259" key="2">
    <source>
        <dbReference type="Pfam" id="PF02263"/>
    </source>
</evidence>
<dbReference type="Proteomes" id="UP000654075">
    <property type="component" value="Unassembled WGS sequence"/>
</dbReference>
<dbReference type="InterPro" id="IPR015894">
    <property type="entry name" value="Guanylate-bd_N"/>
</dbReference>
<dbReference type="GO" id="GO:0003924">
    <property type="term" value="F:GTPase activity"/>
    <property type="evidence" value="ECO:0007669"/>
    <property type="project" value="InterPro"/>
</dbReference>
<accession>A0A813EZ37</accession>
<dbReference type="Pfam" id="PF02263">
    <property type="entry name" value="GBP"/>
    <property type="match status" value="1"/>
</dbReference>
<dbReference type="EMBL" id="CAJNNV010018104">
    <property type="protein sequence ID" value="CAE8605632.1"/>
    <property type="molecule type" value="Genomic_DNA"/>
</dbReference>
<evidence type="ECO:0000256" key="1">
    <source>
        <dbReference type="SAM" id="MobiDB-lite"/>
    </source>
</evidence>
<dbReference type="Gene3D" id="3.40.50.300">
    <property type="entry name" value="P-loop containing nucleotide triphosphate hydrolases"/>
    <property type="match status" value="1"/>
</dbReference>
<dbReference type="PANTHER" id="PTHR10751">
    <property type="entry name" value="GUANYLATE BINDING PROTEIN"/>
    <property type="match status" value="1"/>
</dbReference>
<feature type="non-terminal residue" evidence="3">
    <location>
        <position position="1"/>
    </location>
</feature>
<reference evidence="3" key="1">
    <citation type="submission" date="2021-02" db="EMBL/GenBank/DDBJ databases">
        <authorList>
            <person name="Dougan E. K."/>
            <person name="Rhodes N."/>
            <person name="Thang M."/>
            <person name="Chan C."/>
        </authorList>
    </citation>
    <scope>NUCLEOTIDE SEQUENCE</scope>
</reference>
<dbReference type="InterPro" id="IPR027417">
    <property type="entry name" value="P-loop_NTPase"/>
</dbReference>
<keyword evidence="4" id="KW-1185">Reference proteome</keyword>
<dbReference type="GO" id="GO:0005525">
    <property type="term" value="F:GTP binding"/>
    <property type="evidence" value="ECO:0007669"/>
    <property type="project" value="InterPro"/>
</dbReference>
<dbReference type="AlphaFoldDB" id="A0A813EZ37"/>
<feature type="region of interest" description="Disordered" evidence="1">
    <location>
        <begin position="660"/>
        <end position="704"/>
    </location>
</feature>
<comment type="caution">
    <text evidence="3">The sequence shown here is derived from an EMBL/GenBank/DDBJ whole genome shotgun (WGS) entry which is preliminary data.</text>
</comment>